<feature type="region of interest" description="Disordered" evidence="3">
    <location>
        <begin position="136"/>
        <end position="155"/>
    </location>
</feature>
<dbReference type="PANTHER" id="PTHR37534">
    <property type="entry name" value="TRANSCRIPTIONAL ACTIVATOR PROTEIN UGA3"/>
    <property type="match status" value="1"/>
</dbReference>
<evidence type="ECO:0000256" key="2">
    <source>
        <dbReference type="ARBA" id="ARBA00023242"/>
    </source>
</evidence>
<feature type="compositionally biased region" description="Pro residues" evidence="3">
    <location>
        <begin position="165"/>
        <end position="174"/>
    </location>
</feature>
<evidence type="ECO:0000256" key="3">
    <source>
        <dbReference type="SAM" id="MobiDB-lite"/>
    </source>
</evidence>
<organism evidence="4 5">
    <name type="scientific">Hermanssonia centrifuga</name>
    <dbReference type="NCBI Taxonomy" id="98765"/>
    <lineage>
        <taxon>Eukaryota</taxon>
        <taxon>Fungi</taxon>
        <taxon>Dikarya</taxon>
        <taxon>Basidiomycota</taxon>
        <taxon>Agaricomycotina</taxon>
        <taxon>Agaricomycetes</taxon>
        <taxon>Polyporales</taxon>
        <taxon>Meruliaceae</taxon>
        <taxon>Hermanssonia</taxon>
    </lineage>
</organism>
<evidence type="ECO:0000313" key="5">
    <source>
        <dbReference type="Proteomes" id="UP000186601"/>
    </source>
</evidence>
<dbReference type="EMBL" id="MLYV02000108">
    <property type="protein sequence ID" value="PSS36745.1"/>
    <property type="molecule type" value="Genomic_DNA"/>
</dbReference>
<comment type="caution">
    <text evidence="4">The sequence shown here is derived from an EMBL/GenBank/DDBJ whole genome shotgun (WGS) entry which is preliminary data.</text>
</comment>
<dbReference type="InterPro" id="IPR021858">
    <property type="entry name" value="Fun_TF"/>
</dbReference>
<feature type="region of interest" description="Disordered" evidence="3">
    <location>
        <begin position="162"/>
        <end position="233"/>
    </location>
</feature>
<evidence type="ECO:0000313" key="4">
    <source>
        <dbReference type="EMBL" id="PSS36745.1"/>
    </source>
</evidence>
<dbReference type="Pfam" id="PF11951">
    <property type="entry name" value="Fungal_trans_2"/>
    <property type="match status" value="1"/>
</dbReference>
<dbReference type="OrthoDB" id="5419315at2759"/>
<dbReference type="STRING" id="98765.A0A2R6S3B7"/>
<reference evidence="4 5" key="1">
    <citation type="submission" date="2018-02" db="EMBL/GenBank/DDBJ databases">
        <title>Genome sequence of the basidiomycete white-rot fungus Phlebia centrifuga.</title>
        <authorList>
            <person name="Granchi Z."/>
            <person name="Peng M."/>
            <person name="de Vries R.P."/>
            <person name="Hilden K."/>
            <person name="Makela M.R."/>
            <person name="Grigoriev I."/>
            <person name="Riley R."/>
        </authorList>
    </citation>
    <scope>NUCLEOTIDE SEQUENCE [LARGE SCALE GENOMIC DNA]</scope>
    <source>
        <strain evidence="4 5">FBCC195</strain>
    </source>
</reference>
<evidence type="ECO:0000256" key="1">
    <source>
        <dbReference type="ARBA" id="ARBA00004123"/>
    </source>
</evidence>
<keyword evidence="5" id="KW-1185">Reference proteome</keyword>
<feature type="compositionally biased region" description="Pro residues" evidence="3">
    <location>
        <begin position="205"/>
        <end position="214"/>
    </location>
</feature>
<name>A0A2R6S3B7_9APHY</name>
<dbReference type="AlphaFoldDB" id="A0A2R6S3B7"/>
<gene>
    <name evidence="4" type="ORF">PHLCEN_2v1376</name>
</gene>
<comment type="subcellular location">
    <subcellularLocation>
        <location evidence="1">Nucleus</location>
    </subcellularLocation>
</comment>
<feature type="compositionally biased region" description="Low complexity" evidence="3">
    <location>
        <begin position="89"/>
        <end position="102"/>
    </location>
</feature>
<feature type="compositionally biased region" description="Polar residues" evidence="3">
    <location>
        <begin position="74"/>
        <end position="88"/>
    </location>
</feature>
<feature type="compositionally biased region" description="Polar residues" evidence="3">
    <location>
        <begin position="219"/>
        <end position="228"/>
    </location>
</feature>
<feature type="region of interest" description="Disordered" evidence="3">
    <location>
        <begin position="1"/>
        <end position="107"/>
    </location>
</feature>
<protein>
    <submittedName>
        <fullName evidence="4">Uncharacterized protein</fullName>
    </submittedName>
</protein>
<dbReference type="PANTHER" id="PTHR37534:SF20">
    <property type="entry name" value="PRO1A C6 ZINK-FINGER PROTEIN"/>
    <property type="match status" value="1"/>
</dbReference>
<dbReference type="Proteomes" id="UP000186601">
    <property type="component" value="Unassembled WGS sequence"/>
</dbReference>
<accession>A0A2R6S3B7</accession>
<keyword evidence="2" id="KW-0539">Nucleus</keyword>
<feature type="compositionally biased region" description="Polar residues" evidence="3">
    <location>
        <begin position="51"/>
        <end position="64"/>
    </location>
</feature>
<dbReference type="GO" id="GO:0005634">
    <property type="term" value="C:nucleus"/>
    <property type="evidence" value="ECO:0007669"/>
    <property type="project" value="UniProtKB-SubCell"/>
</dbReference>
<proteinExistence type="predicted"/>
<sequence>MEDQKPLAELSPYSLRTAYPAPRVHIPQSSPPPPPHAPNDALNQVHHHPDNSSCTYSSPRQQHLSMPDLPPSPQRKTVSSASANARNVQPQKKPGAPKPKGAVRAKSGCYTCRIRRKENNSVTELREKIKTFLASQGMIKGHSGSGPRSNEGEPQVLVLVENLQPNPPGSPPTPTLSATSSDTHRPPQMTSYVRENGGGYHHAPPSMPPEPHFAPPQTRLPSNGSSAYAQYPPQPALESSFSPLYTQNFAYGSDDDPQEPPDQAVNALPVMMNSYDSMIPYDQKDLVAHYMQKVLPIQYLLSDFTSINKFIYDLIRSSESARDAACMLAAIHRDRMGYVSPTSEDGIVSHPANFLYERLFQGLARKNQQYSEGDAMAGLHAVSTILFSGGRGAWDMFLNVASQYVVGILVDPKYYGPEDVLLRCSESTRFIIKTTMWFDVLASVTTQQVPRFHQTYRTLFDRSTRAYIEDPSKLCAPEISMLPVMGCENNIVLAIAEISSLAHWKESQRRRNCLSIPKLVERGTEIENKYLTPGGMSSPSTARVANGHLAGSSSSLAASGAYGLGLDTQQAMGVNGHVRLVNGRNGSTPMAMYTPPTEVELRRQLTNDIFRASARVYLHTVLSGDHPSCPEIIDAVTDTINCLRRVPLDKPQLSRSVLRSVVFGICISGCLTDNRDQRAFLMRLLQTQQSESVGNVAEVLDLMQQVWQRRDSNRGAPVNWRDVMRESQRELLLLV</sequence>